<organism evidence="2 3">
    <name type="scientific">Streblomastix strix</name>
    <dbReference type="NCBI Taxonomy" id="222440"/>
    <lineage>
        <taxon>Eukaryota</taxon>
        <taxon>Metamonada</taxon>
        <taxon>Preaxostyla</taxon>
        <taxon>Oxymonadida</taxon>
        <taxon>Streblomastigidae</taxon>
        <taxon>Streblomastix</taxon>
    </lineage>
</organism>
<keyword evidence="1" id="KW-0472">Membrane</keyword>
<dbReference type="EMBL" id="SNRW01013264">
    <property type="protein sequence ID" value="KAA6372814.1"/>
    <property type="molecule type" value="Genomic_DNA"/>
</dbReference>
<proteinExistence type="predicted"/>
<evidence type="ECO:0000256" key="1">
    <source>
        <dbReference type="SAM" id="Phobius"/>
    </source>
</evidence>
<feature type="non-terminal residue" evidence="2">
    <location>
        <position position="1"/>
    </location>
</feature>
<dbReference type="AlphaFoldDB" id="A0A5J4URK0"/>
<evidence type="ECO:0000313" key="2">
    <source>
        <dbReference type="EMBL" id="KAA6372814.1"/>
    </source>
</evidence>
<reference evidence="2 3" key="1">
    <citation type="submission" date="2019-03" db="EMBL/GenBank/DDBJ databases">
        <title>Single cell metagenomics reveals metabolic interactions within the superorganism composed of flagellate Streblomastix strix and complex community of Bacteroidetes bacteria on its surface.</title>
        <authorList>
            <person name="Treitli S.C."/>
            <person name="Kolisko M."/>
            <person name="Husnik F."/>
            <person name="Keeling P."/>
            <person name="Hampl V."/>
        </authorList>
    </citation>
    <scope>NUCLEOTIDE SEQUENCE [LARGE SCALE GENOMIC DNA]</scope>
    <source>
        <strain evidence="2">ST1C</strain>
    </source>
</reference>
<comment type="caution">
    <text evidence="2">The sequence shown here is derived from an EMBL/GenBank/DDBJ whole genome shotgun (WGS) entry which is preliminary data.</text>
</comment>
<gene>
    <name evidence="2" type="ORF">EZS28_031658</name>
</gene>
<dbReference type="Proteomes" id="UP000324800">
    <property type="component" value="Unassembled WGS sequence"/>
</dbReference>
<protein>
    <submittedName>
        <fullName evidence="2">Uncharacterized protein</fullName>
    </submittedName>
</protein>
<accession>A0A5J4URK0</accession>
<keyword evidence="1" id="KW-1133">Transmembrane helix</keyword>
<keyword evidence="1" id="KW-0812">Transmembrane</keyword>
<name>A0A5J4URK0_9EUKA</name>
<sequence length="117" mass="12500">TASDIMFSSKDRIDEAGGIQVVASGYHQLSDEDQTPGEVKISGFTDNFASYLECETDQCEELPCGGAMGSVPTDCEVKEPEKKKGFPSWAIAVIIAGALLIVAVIVVIVLCLIYKKV</sequence>
<feature type="transmembrane region" description="Helical" evidence="1">
    <location>
        <begin position="89"/>
        <end position="114"/>
    </location>
</feature>
<evidence type="ECO:0000313" key="3">
    <source>
        <dbReference type="Proteomes" id="UP000324800"/>
    </source>
</evidence>